<dbReference type="NCBIfam" id="TIGR00526">
    <property type="entry name" value="folB_dom"/>
    <property type="match status" value="1"/>
</dbReference>
<accession>A0A060QCE5</accession>
<keyword evidence="8 10" id="KW-0289">Folate biosynthesis</keyword>
<comment type="similarity">
    <text evidence="10">Belongs to the DHNA family.</text>
</comment>
<dbReference type="SUPFAM" id="SSF55083">
    <property type="entry name" value="6-hydroxymethyl-7,8-dihydropterin pyrophosphokinase, HPPK"/>
    <property type="match status" value="1"/>
</dbReference>
<feature type="domain" description="Dihydroneopterin aldolase/epimerase" evidence="11">
    <location>
        <begin position="6"/>
        <end position="119"/>
    </location>
</feature>
<keyword evidence="10" id="KW-0456">Lyase</keyword>
<dbReference type="Pfam" id="PF01288">
    <property type="entry name" value="HPPK"/>
    <property type="match status" value="1"/>
</dbReference>
<proteinExistence type="inferred from homology"/>
<dbReference type="PANTHER" id="PTHR43071:SF1">
    <property type="entry name" value="2-AMINO-4-HYDROXY-6-HYDROXYMETHYLDIHYDROPTERIDINE PYROPHOSPHOKINASE"/>
    <property type="match status" value="1"/>
</dbReference>
<keyword evidence="7" id="KW-0067">ATP-binding</keyword>
<dbReference type="InterPro" id="IPR043133">
    <property type="entry name" value="GTP-CH-I_C/QueF"/>
</dbReference>
<dbReference type="EC" id="2.7.6.3" evidence="10"/>
<comment type="function">
    <text evidence="9">Catalyzes the transfer of pyrophosphate from adenosine triphosphate (ATP) to 6-hydroxymethyl-7,8-dihydropterin, an enzymatic step in folate biosynthesis pathway.</text>
</comment>
<dbReference type="RefSeq" id="WP_023977919.1">
    <property type="nucleotide sequence ID" value="NZ_CBLX010000004.1"/>
</dbReference>
<organism evidence="12 13">
    <name type="scientific">Asaia bogorensis</name>
    <dbReference type="NCBI Taxonomy" id="91915"/>
    <lineage>
        <taxon>Bacteria</taxon>
        <taxon>Pseudomonadati</taxon>
        <taxon>Pseudomonadota</taxon>
        <taxon>Alphaproteobacteria</taxon>
        <taxon>Acetobacterales</taxon>
        <taxon>Acetobacteraceae</taxon>
        <taxon>Asaia</taxon>
    </lineage>
</organism>
<evidence type="ECO:0000259" key="11">
    <source>
        <dbReference type="SMART" id="SM00905"/>
    </source>
</evidence>
<evidence type="ECO:0000256" key="8">
    <source>
        <dbReference type="ARBA" id="ARBA00022909"/>
    </source>
</evidence>
<evidence type="ECO:0000256" key="1">
    <source>
        <dbReference type="ARBA" id="ARBA00005051"/>
    </source>
</evidence>
<dbReference type="Gene3D" id="3.30.1130.10">
    <property type="match status" value="1"/>
</dbReference>
<evidence type="ECO:0000256" key="9">
    <source>
        <dbReference type="ARBA" id="ARBA00029409"/>
    </source>
</evidence>
<dbReference type="InterPro" id="IPR000550">
    <property type="entry name" value="Hppk"/>
</dbReference>
<evidence type="ECO:0000313" key="12">
    <source>
        <dbReference type="EMBL" id="CDG38794.1"/>
    </source>
</evidence>
<dbReference type="EC" id="4.1.2.25" evidence="10"/>
<keyword evidence="6" id="KW-0418">Kinase</keyword>
<dbReference type="GO" id="GO:0003848">
    <property type="term" value="F:2-amino-4-hydroxy-6-hydroxymethyldihydropteridine diphosphokinase activity"/>
    <property type="evidence" value="ECO:0007669"/>
    <property type="project" value="UniProtKB-EC"/>
</dbReference>
<protein>
    <recommendedName>
        <fullName evidence="10">Bifunctional folate synthesis protein</fullName>
    </recommendedName>
    <domain>
        <recommendedName>
            <fullName evidence="10">Dihydroneopterin aldolase</fullName>
            <shortName evidence="10">DHNA</shortName>
            <ecNumber evidence="10">4.1.2.25</ecNumber>
        </recommendedName>
        <alternativeName>
            <fullName evidence="10">7,8-dihydroneopterin aldolase</fullName>
        </alternativeName>
    </domain>
    <domain>
        <recommendedName>
            <fullName evidence="10">2-amino-4-hydroxy-6-hydroxymethyldihydropteridine pyrophosphokinase</fullName>
            <ecNumber evidence="10">2.7.6.3</ecNumber>
        </recommendedName>
        <alternativeName>
            <fullName evidence="10">6-hydroxymethyl-7,8-dihydropterin pyrophosphokinase</fullName>
            <shortName evidence="10">PPPK</shortName>
        </alternativeName>
        <alternativeName>
            <fullName evidence="10">7,8-dihydro-6-hydroxymethylpterin pyrophosphokinase</fullName>
            <shortName evidence="10">HPPK</shortName>
        </alternativeName>
    </domain>
</protein>
<dbReference type="InterPro" id="IPR035907">
    <property type="entry name" value="Hppk_sf"/>
</dbReference>
<dbReference type="GO" id="GO:0005524">
    <property type="term" value="F:ATP binding"/>
    <property type="evidence" value="ECO:0007669"/>
    <property type="project" value="UniProtKB-KW"/>
</dbReference>
<dbReference type="eggNOG" id="COG1539">
    <property type="taxonomic scope" value="Bacteria"/>
</dbReference>
<gene>
    <name evidence="12" type="ORF">ASAP_0749</name>
</gene>
<dbReference type="eggNOG" id="COG0801">
    <property type="taxonomic scope" value="Bacteria"/>
</dbReference>
<dbReference type="SMART" id="SM00905">
    <property type="entry name" value="FolB"/>
    <property type="match status" value="1"/>
</dbReference>
<evidence type="ECO:0000313" key="13">
    <source>
        <dbReference type="Proteomes" id="UP000027583"/>
    </source>
</evidence>
<reference evidence="12 13" key="1">
    <citation type="journal article" date="2014" name="Genome Biol. Evol.">
        <title>Acetic acid bacteria genomes reveal functional traits for adaptation to life in insect guts.</title>
        <authorList>
            <person name="Chouaia B."/>
            <person name="Gaiarsa S."/>
            <person name="Crotti E."/>
            <person name="Comandatore F."/>
            <person name="Degli Esposti M."/>
            <person name="Ricci I."/>
            <person name="Alma A."/>
            <person name="Favia G."/>
            <person name="Bandi C."/>
            <person name="Daffonchio D."/>
        </authorList>
    </citation>
    <scope>NUCLEOTIDE SEQUENCE [LARGE SCALE GENOMIC DNA]</scope>
    <source>
        <strain evidence="12 13">SF2.1</strain>
    </source>
</reference>
<dbReference type="CDD" id="cd00483">
    <property type="entry name" value="HPPK"/>
    <property type="match status" value="1"/>
</dbReference>
<comment type="pathway">
    <text evidence="1">Cofactor biosynthesis; tetrahydrofolate biosynthesis; 2-amino-4-hydroxy-6-hydroxymethyl-7,8-dihydropteridine diphosphate from 7,8-dihydroneopterin triphosphate: step 4/4.</text>
</comment>
<dbReference type="NCBIfam" id="TIGR00525">
    <property type="entry name" value="folB"/>
    <property type="match status" value="1"/>
</dbReference>
<dbReference type="GO" id="GO:0046656">
    <property type="term" value="P:folic acid biosynthetic process"/>
    <property type="evidence" value="ECO:0007669"/>
    <property type="project" value="UniProtKB-UniRule"/>
</dbReference>
<dbReference type="Pfam" id="PF02152">
    <property type="entry name" value="FolB"/>
    <property type="match status" value="1"/>
</dbReference>
<keyword evidence="4 12" id="KW-0808">Transferase</keyword>
<dbReference type="UniPathway" id="UPA00077">
    <property type="reaction ID" value="UER00154"/>
</dbReference>
<dbReference type="PANTHER" id="PTHR43071">
    <property type="entry name" value="2-AMINO-4-HYDROXY-6-HYDROXYMETHYLDIHYDROPTERIDINE PYROPHOSPHOKINASE"/>
    <property type="match status" value="1"/>
</dbReference>
<evidence type="ECO:0000256" key="10">
    <source>
        <dbReference type="RuleBase" id="RU362079"/>
    </source>
</evidence>
<evidence type="ECO:0000256" key="6">
    <source>
        <dbReference type="ARBA" id="ARBA00022777"/>
    </source>
</evidence>
<comment type="similarity">
    <text evidence="2">Belongs to the HPPK family.</text>
</comment>
<dbReference type="GO" id="GO:0004150">
    <property type="term" value="F:dihydroneopterin aldolase activity"/>
    <property type="evidence" value="ECO:0007669"/>
    <property type="project" value="UniProtKB-UniRule"/>
</dbReference>
<dbReference type="SUPFAM" id="SSF55620">
    <property type="entry name" value="Tetrahydrobiopterin biosynthesis enzymes-like"/>
    <property type="match status" value="1"/>
</dbReference>
<dbReference type="Proteomes" id="UP000027583">
    <property type="component" value="Unassembled WGS sequence"/>
</dbReference>
<dbReference type="GO" id="GO:0046654">
    <property type="term" value="P:tetrahydrofolate biosynthetic process"/>
    <property type="evidence" value="ECO:0007669"/>
    <property type="project" value="UniProtKB-UniRule"/>
</dbReference>
<comment type="similarity">
    <text evidence="3">In the N-terminal section; belongs to the DHNA family.</text>
</comment>
<evidence type="ECO:0000256" key="2">
    <source>
        <dbReference type="ARBA" id="ARBA00005810"/>
    </source>
</evidence>
<dbReference type="Gene3D" id="3.30.70.560">
    <property type="entry name" value="7,8-Dihydro-6-hydroxymethylpterin-pyrophosphokinase HPPK"/>
    <property type="match status" value="1"/>
</dbReference>
<comment type="caution">
    <text evidence="12">The sequence shown here is derived from an EMBL/GenBank/DDBJ whole genome shotgun (WGS) entry which is preliminary data.</text>
</comment>
<comment type="catalytic activity">
    <reaction evidence="10">
        <text>7,8-dihydroneopterin = 6-hydroxymethyl-7,8-dihydropterin + glycolaldehyde</text>
        <dbReference type="Rhea" id="RHEA:10540"/>
        <dbReference type="ChEBI" id="CHEBI:17001"/>
        <dbReference type="ChEBI" id="CHEBI:17071"/>
        <dbReference type="ChEBI" id="CHEBI:44841"/>
        <dbReference type="EC" id="4.1.2.25"/>
    </reaction>
</comment>
<evidence type="ECO:0000256" key="5">
    <source>
        <dbReference type="ARBA" id="ARBA00022741"/>
    </source>
</evidence>
<keyword evidence="5" id="KW-0547">Nucleotide-binding</keyword>
<evidence type="ECO:0000256" key="4">
    <source>
        <dbReference type="ARBA" id="ARBA00022679"/>
    </source>
</evidence>
<comment type="pathway">
    <text evidence="10">Cofactor biosynthesis; tetrahydrofolate biosynthesis; 2-amino-4-hydroxy-6-hydroxymethyl-7,8-dihydropteridine diphosphate from 7,8-dihydroneopterin triphosphate: step 3/4.</text>
</comment>
<dbReference type="CDD" id="cd00534">
    <property type="entry name" value="DHNA_DHNTPE"/>
    <property type="match status" value="1"/>
</dbReference>
<dbReference type="GO" id="GO:0016301">
    <property type="term" value="F:kinase activity"/>
    <property type="evidence" value="ECO:0007669"/>
    <property type="project" value="UniProtKB-KW"/>
</dbReference>
<dbReference type="InterPro" id="IPR006157">
    <property type="entry name" value="FolB_dom"/>
</dbReference>
<dbReference type="EMBL" id="CBLX010000004">
    <property type="protein sequence ID" value="CDG38794.1"/>
    <property type="molecule type" value="Genomic_DNA"/>
</dbReference>
<comment type="function">
    <text evidence="10">Catalyzes the conversion of 7,8-dihydroneopterin to 6-hydroxymethyl-7,8-dihydropterin.</text>
</comment>
<evidence type="ECO:0000256" key="3">
    <source>
        <dbReference type="ARBA" id="ARBA00009640"/>
    </source>
</evidence>
<name>A0A060QCE5_9PROT</name>
<reference evidence="12 13" key="2">
    <citation type="journal article" date="2014" name="PLoS ONE">
        <title>Evolution of mitochondria reconstructed from the energy metabolism of living bacteria.</title>
        <authorList>
            <person name="Degli Esposti M."/>
            <person name="Chouaia B."/>
            <person name="Comandatore F."/>
            <person name="Crotti E."/>
            <person name="Sassera D."/>
            <person name="Lievens P.M."/>
            <person name="Daffonchio D."/>
            <person name="Bandi C."/>
        </authorList>
    </citation>
    <scope>NUCLEOTIDE SEQUENCE [LARGE SCALE GENOMIC DNA]</scope>
    <source>
        <strain evidence="12 13">SF2.1</strain>
    </source>
</reference>
<dbReference type="AlphaFoldDB" id="A0A060QCE5"/>
<sequence>MTQSVIRLDGIQVFARHGVLPEETRLGQKFLIDLVVTADTARATANDDYRHAVCYAALCDHVVALAAGEPVQLIETLADRIAQDLLAHFPTIARLTVRVSKPGAPIAHPFGMVSVETTRERTLPVGFSLGCNMGDRQSALALAVTWLGLTPGLEITAVSGLYRTAPWGGVEQPDFYNLCVTGRTGLDAMALLRVCKDIETRLGRVPSVRWGQRAMDVDLLYLGTQEISNPVLTLPHPGIAQRAFVLVPLAEIASEQKISGLSVSDMLDRLPREAEDVVPCAEDPSCIAEDQK</sequence>
<dbReference type="InterPro" id="IPR006156">
    <property type="entry name" value="Dihydroneopterin_aldolase"/>
</dbReference>
<evidence type="ECO:0000256" key="7">
    <source>
        <dbReference type="ARBA" id="ARBA00022840"/>
    </source>
</evidence>
<dbReference type="NCBIfam" id="TIGR01498">
    <property type="entry name" value="folK"/>
    <property type="match status" value="1"/>
</dbReference>